<comment type="caution">
    <text evidence="2">The sequence shown here is derived from an EMBL/GenBank/DDBJ whole genome shotgun (WGS) entry which is preliminary data.</text>
</comment>
<evidence type="ECO:0000256" key="1">
    <source>
        <dbReference type="SAM" id="MobiDB-lite"/>
    </source>
</evidence>
<accession>A0A812QGX7</accession>
<evidence type="ECO:0000313" key="2">
    <source>
        <dbReference type="EMBL" id="CAE7385262.1"/>
    </source>
</evidence>
<feature type="region of interest" description="Disordered" evidence="1">
    <location>
        <begin position="28"/>
        <end position="61"/>
    </location>
</feature>
<proteinExistence type="predicted"/>
<feature type="compositionally biased region" description="Polar residues" evidence="1">
    <location>
        <begin position="49"/>
        <end position="61"/>
    </location>
</feature>
<dbReference type="AlphaFoldDB" id="A0A812QGX7"/>
<evidence type="ECO:0000313" key="3">
    <source>
        <dbReference type="Proteomes" id="UP000649617"/>
    </source>
</evidence>
<sequence>QGPSVLPQLSLATASSQGSLSNEAAFPLLSTGAGSTGAGRRQGRGGLQNSHPLETFRNQKT</sequence>
<keyword evidence="3" id="KW-1185">Reference proteome</keyword>
<feature type="non-terminal residue" evidence="2">
    <location>
        <position position="61"/>
    </location>
</feature>
<feature type="non-terminal residue" evidence="2">
    <location>
        <position position="1"/>
    </location>
</feature>
<organism evidence="2 3">
    <name type="scientific">Symbiodinium pilosum</name>
    <name type="common">Dinoflagellate</name>
    <dbReference type="NCBI Taxonomy" id="2952"/>
    <lineage>
        <taxon>Eukaryota</taxon>
        <taxon>Sar</taxon>
        <taxon>Alveolata</taxon>
        <taxon>Dinophyceae</taxon>
        <taxon>Suessiales</taxon>
        <taxon>Symbiodiniaceae</taxon>
        <taxon>Symbiodinium</taxon>
    </lineage>
</organism>
<feature type="region of interest" description="Disordered" evidence="1">
    <location>
        <begin position="1"/>
        <end position="20"/>
    </location>
</feature>
<protein>
    <submittedName>
        <fullName evidence="2">Uncharacterized protein</fullName>
    </submittedName>
</protein>
<feature type="compositionally biased region" description="Polar residues" evidence="1">
    <location>
        <begin position="10"/>
        <end position="20"/>
    </location>
</feature>
<name>A0A812QGX7_SYMPI</name>
<reference evidence="2" key="1">
    <citation type="submission" date="2021-02" db="EMBL/GenBank/DDBJ databases">
        <authorList>
            <person name="Dougan E. K."/>
            <person name="Rhodes N."/>
            <person name="Thang M."/>
            <person name="Chan C."/>
        </authorList>
    </citation>
    <scope>NUCLEOTIDE SEQUENCE</scope>
</reference>
<dbReference type="Proteomes" id="UP000649617">
    <property type="component" value="Unassembled WGS sequence"/>
</dbReference>
<gene>
    <name evidence="2" type="ORF">SPIL2461_LOCUS9422</name>
</gene>
<dbReference type="EMBL" id="CAJNIZ010016391">
    <property type="protein sequence ID" value="CAE7385262.1"/>
    <property type="molecule type" value="Genomic_DNA"/>
</dbReference>